<name>A0AAW2JGP7_9LAMI</name>
<comment type="caution">
    <text evidence="2">The sequence shown here is derived from an EMBL/GenBank/DDBJ whole genome shotgun (WGS) entry which is preliminary data.</text>
</comment>
<dbReference type="GO" id="GO:0003676">
    <property type="term" value="F:nucleic acid binding"/>
    <property type="evidence" value="ECO:0007669"/>
    <property type="project" value="InterPro"/>
</dbReference>
<protein>
    <recommendedName>
        <fullName evidence="1">RNase H type-1 domain-containing protein</fullName>
    </recommendedName>
</protein>
<evidence type="ECO:0000259" key="1">
    <source>
        <dbReference type="Pfam" id="PF13456"/>
    </source>
</evidence>
<dbReference type="GO" id="GO:0004523">
    <property type="term" value="F:RNA-DNA hybrid ribonuclease activity"/>
    <property type="evidence" value="ECO:0007669"/>
    <property type="project" value="InterPro"/>
</dbReference>
<reference evidence="2" key="2">
    <citation type="journal article" date="2024" name="Plant">
        <title>Genomic evolution and insights into agronomic trait innovations of Sesamum species.</title>
        <authorList>
            <person name="Miao H."/>
            <person name="Wang L."/>
            <person name="Qu L."/>
            <person name="Liu H."/>
            <person name="Sun Y."/>
            <person name="Le M."/>
            <person name="Wang Q."/>
            <person name="Wei S."/>
            <person name="Zheng Y."/>
            <person name="Lin W."/>
            <person name="Duan Y."/>
            <person name="Cao H."/>
            <person name="Xiong S."/>
            <person name="Wang X."/>
            <person name="Wei L."/>
            <person name="Li C."/>
            <person name="Ma Q."/>
            <person name="Ju M."/>
            <person name="Zhao R."/>
            <person name="Li G."/>
            <person name="Mu C."/>
            <person name="Tian Q."/>
            <person name="Mei H."/>
            <person name="Zhang T."/>
            <person name="Gao T."/>
            <person name="Zhang H."/>
        </authorList>
    </citation>
    <scope>NUCLEOTIDE SEQUENCE</scope>
    <source>
        <strain evidence="2">KEN8</strain>
    </source>
</reference>
<dbReference type="CDD" id="cd09279">
    <property type="entry name" value="RNase_HI_like"/>
    <property type="match status" value="1"/>
</dbReference>
<proteinExistence type="predicted"/>
<dbReference type="InterPro" id="IPR002156">
    <property type="entry name" value="RNaseH_domain"/>
</dbReference>
<reference evidence="2" key="1">
    <citation type="submission" date="2020-06" db="EMBL/GenBank/DDBJ databases">
        <authorList>
            <person name="Li T."/>
            <person name="Hu X."/>
            <person name="Zhang T."/>
            <person name="Song X."/>
            <person name="Zhang H."/>
            <person name="Dai N."/>
            <person name="Sheng W."/>
            <person name="Hou X."/>
            <person name="Wei L."/>
        </authorList>
    </citation>
    <scope>NUCLEOTIDE SEQUENCE</scope>
    <source>
        <strain evidence="2">KEN8</strain>
        <tissue evidence="2">Leaf</tissue>
    </source>
</reference>
<organism evidence="2">
    <name type="scientific">Sesamum calycinum</name>
    <dbReference type="NCBI Taxonomy" id="2727403"/>
    <lineage>
        <taxon>Eukaryota</taxon>
        <taxon>Viridiplantae</taxon>
        <taxon>Streptophyta</taxon>
        <taxon>Embryophyta</taxon>
        <taxon>Tracheophyta</taxon>
        <taxon>Spermatophyta</taxon>
        <taxon>Magnoliopsida</taxon>
        <taxon>eudicotyledons</taxon>
        <taxon>Gunneridae</taxon>
        <taxon>Pentapetalae</taxon>
        <taxon>asterids</taxon>
        <taxon>lamiids</taxon>
        <taxon>Lamiales</taxon>
        <taxon>Pedaliaceae</taxon>
        <taxon>Sesamum</taxon>
    </lineage>
</organism>
<sequence length="425" mass="46951">MGVSFAARKHPVLTTLRDTKAQVTPVGEVALSIPSVVAIAKRSLKHLYNAQVKAPSHSLPRAVKPRHYLLPRQSHVVRDRTDLIKDMLSIPFLKGRIEKWVFALSEFSFNGQSTQGGAGAGLVFFSPNGLLSHHSYRLNFPCTNNVAEYEALLIGLELAAVMGMRSIHVLKGDSQLVVRQVIAEYETKGCQKHGPASELHPILKTSRLDALIPSFTPGPITPKISTYSCVPGSSIPYPRKLLKLLKGRLSFPKFSRADGRRECYLPTGDPARAVQKVPLPSSHEQTKLGSTSLTKPFAQKAYFVFEPIIPEIWHSSPDPRESVITTLLASGIEEATDKTDRAPRKESLLTAAVRRSPCRTPQQKSLAATTSVEGALVPKGYWMHHLRNRTRAWHRRFRPNRLAEIETRSHSCASLGLLIGDAGHL</sequence>
<dbReference type="InterPro" id="IPR036397">
    <property type="entry name" value="RNaseH_sf"/>
</dbReference>
<accession>A0AAW2JGP7</accession>
<dbReference type="InterPro" id="IPR012337">
    <property type="entry name" value="RNaseH-like_sf"/>
</dbReference>
<dbReference type="AlphaFoldDB" id="A0AAW2JGP7"/>
<dbReference type="Pfam" id="PF13456">
    <property type="entry name" value="RVT_3"/>
    <property type="match status" value="1"/>
</dbReference>
<dbReference type="SUPFAM" id="SSF53098">
    <property type="entry name" value="Ribonuclease H-like"/>
    <property type="match status" value="1"/>
</dbReference>
<dbReference type="EMBL" id="JACGWM010001356">
    <property type="protein sequence ID" value="KAL0293488.1"/>
    <property type="molecule type" value="Genomic_DNA"/>
</dbReference>
<evidence type="ECO:0000313" key="2">
    <source>
        <dbReference type="EMBL" id="KAL0293488.1"/>
    </source>
</evidence>
<dbReference type="PANTHER" id="PTHR48475">
    <property type="entry name" value="RIBONUCLEASE H"/>
    <property type="match status" value="1"/>
</dbReference>
<feature type="domain" description="RNase H type-1" evidence="1">
    <location>
        <begin position="109"/>
        <end position="184"/>
    </location>
</feature>
<dbReference type="Gene3D" id="3.30.420.10">
    <property type="entry name" value="Ribonuclease H-like superfamily/Ribonuclease H"/>
    <property type="match status" value="1"/>
</dbReference>
<gene>
    <name evidence="2" type="ORF">Scaly_3141100</name>
</gene>
<dbReference type="PANTHER" id="PTHR48475:SF1">
    <property type="entry name" value="RNASE H TYPE-1 DOMAIN-CONTAINING PROTEIN"/>
    <property type="match status" value="1"/>
</dbReference>